<dbReference type="Pfam" id="PF02800">
    <property type="entry name" value="Gp_dh_C"/>
    <property type="match status" value="1"/>
</dbReference>
<evidence type="ECO:0000313" key="15">
    <source>
        <dbReference type="Proteomes" id="UP001187531"/>
    </source>
</evidence>
<sequence length="455" mass="51555">MKGILGYTEENVVSSDFIGDNHSSFFDAKAGIQLSPNFVKLVSWYDNEYGYSCRVVDLMCYMHSRCKEALNLSGGSKITLGPQSTPTLLWLEENYEIAEGVCLPRNTLYLHYVDFCIKHGMQPVNAATLGKIIRQQFPQLTARRLGTRGQSVYHYYGIAIKETSQYYELRYSKNSLQRRIVSRAIQRPPCTSRPGPSNMKHSMASNSVVGASDFKVDSLSKTSEKESKKECLPIVQSTPDVQGKPNLRKRKKNTIYVESSDSDIDGISDEEPDEYNNEACEEISSGEFYTEAVPRKGPSKGQTCPDKTHEYKGNGTFKCEVCKLAYSNEDRLKYHETTVYHIQKAGKNNEQKKTRVNTRAGARSYNCKQCDKGFSTYGAFRVTKKSQAGKRFREKKYGCSICSEVFVAPAYRNQHVSLHANPKPFSCEFCSKSFNDKKSMVAHVQRVYPDRNPFK</sequence>
<feature type="domain" description="C2H2-type" evidence="12">
    <location>
        <begin position="397"/>
        <end position="424"/>
    </location>
</feature>
<name>A0AA88HJ26_ARTSF</name>
<keyword evidence="10" id="KW-0863">Zinc-finger</keyword>
<evidence type="ECO:0000256" key="4">
    <source>
        <dbReference type="ARBA" id="ARBA00023015"/>
    </source>
</evidence>
<feature type="domain" description="C2H2-type" evidence="12">
    <location>
        <begin position="425"/>
        <end position="453"/>
    </location>
</feature>
<evidence type="ECO:0000259" key="12">
    <source>
        <dbReference type="PROSITE" id="PS50157"/>
    </source>
</evidence>
<protein>
    <recommendedName>
        <fullName evidence="8">DNA-binding protein RFX6</fullName>
    </recommendedName>
    <alternativeName>
        <fullName evidence="9">Regulatory factor X 6</fullName>
    </alternativeName>
</protein>
<keyword evidence="15" id="KW-1185">Reference proteome</keyword>
<dbReference type="InterPro" id="IPR036390">
    <property type="entry name" value="WH_DNA-bd_sf"/>
</dbReference>
<dbReference type="SUPFAM" id="SSF55347">
    <property type="entry name" value="Glyceraldehyde-3-phosphate dehydrogenase-like, C-terminal domain"/>
    <property type="match status" value="1"/>
</dbReference>
<dbReference type="InterPro" id="IPR036388">
    <property type="entry name" value="WH-like_DNA-bd_sf"/>
</dbReference>
<dbReference type="PROSITE" id="PS51526">
    <property type="entry name" value="RFX_DBD"/>
    <property type="match status" value="1"/>
</dbReference>
<evidence type="ECO:0000256" key="7">
    <source>
        <dbReference type="ARBA" id="ARBA00023242"/>
    </source>
</evidence>
<keyword evidence="6" id="KW-0804">Transcription</keyword>
<dbReference type="InterPro" id="IPR013087">
    <property type="entry name" value="Znf_C2H2_type"/>
</dbReference>
<keyword evidence="5" id="KW-0238">DNA-binding</keyword>
<keyword evidence="3" id="KW-0221">Differentiation</keyword>
<dbReference type="GO" id="GO:0030154">
    <property type="term" value="P:cell differentiation"/>
    <property type="evidence" value="ECO:0007669"/>
    <property type="project" value="UniProtKB-KW"/>
</dbReference>
<dbReference type="GO" id="GO:0000981">
    <property type="term" value="F:DNA-binding transcription factor activity, RNA polymerase II-specific"/>
    <property type="evidence" value="ECO:0007669"/>
    <property type="project" value="TreeGrafter"/>
</dbReference>
<dbReference type="FunFam" id="1.10.10.10:FF:000211">
    <property type="entry name" value="Regulatory factor X, 6"/>
    <property type="match status" value="1"/>
</dbReference>
<feature type="region of interest" description="Disordered" evidence="11">
    <location>
        <begin position="227"/>
        <end position="246"/>
    </location>
</feature>
<feature type="domain" description="RFX-type winged-helix" evidence="13">
    <location>
        <begin position="87"/>
        <end position="162"/>
    </location>
</feature>
<dbReference type="SUPFAM" id="SSF57667">
    <property type="entry name" value="beta-beta-alpha zinc fingers"/>
    <property type="match status" value="2"/>
</dbReference>
<dbReference type="PANTHER" id="PTHR12619:SF5">
    <property type="entry name" value="TRANSCRIPTION FACTOR RFX4"/>
    <property type="match status" value="1"/>
</dbReference>
<dbReference type="GO" id="GO:0016620">
    <property type="term" value="F:oxidoreductase activity, acting on the aldehyde or oxo group of donors, NAD or NADP as acceptor"/>
    <property type="evidence" value="ECO:0007669"/>
    <property type="project" value="InterPro"/>
</dbReference>
<evidence type="ECO:0000256" key="9">
    <source>
        <dbReference type="ARBA" id="ARBA00077088"/>
    </source>
</evidence>
<dbReference type="Pfam" id="PF13894">
    <property type="entry name" value="zf-C2H2_4"/>
    <property type="match status" value="1"/>
</dbReference>
<dbReference type="InterPro" id="IPR003150">
    <property type="entry name" value="DNA-bd_RFX"/>
</dbReference>
<dbReference type="PANTHER" id="PTHR12619">
    <property type="entry name" value="RFX TRANSCRIPTION FACTOR FAMILY"/>
    <property type="match status" value="1"/>
</dbReference>
<evidence type="ECO:0000256" key="5">
    <source>
        <dbReference type="ARBA" id="ARBA00023125"/>
    </source>
</evidence>
<reference evidence="14" key="1">
    <citation type="submission" date="2023-07" db="EMBL/GenBank/DDBJ databases">
        <title>Chromosome-level genome assembly of Artemia franciscana.</title>
        <authorList>
            <person name="Jo E."/>
        </authorList>
    </citation>
    <scope>NUCLEOTIDE SEQUENCE</scope>
    <source>
        <tissue evidence="14">Whole body</tissue>
    </source>
</reference>
<dbReference type="GO" id="GO:0000978">
    <property type="term" value="F:RNA polymerase II cis-regulatory region sequence-specific DNA binding"/>
    <property type="evidence" value="ECO:0007669"/>
    <property type="project" value="TreeGrafter"/>
</dbReference>
<comment type="caution">
    <text evidence="14">The sequence shown here is derived from an EMBL/GenBank/DDBJ whole genome shotgun (WGS) entry which is preliminary data.</text>
</comment>
<evidence type="ECO:0000256" key="6">
    <source>
        <dbReference type="ARBA" id="ARBA00023163"/>
    </source>
</evidence>
<evidence type="ECO:0000256" key="1">
    <source>
        <dbReference type="ARBA" id="ARBA00004123"/>
    </source>
</evidence>
<organism evidence="14 15">
    <name type="scientific">Artemia franciscana</name>
    <name type="common">Brine shrimp</name>
    <name type="synonym">Artemia sanfranciscana</name>
    <dbReference type="NCBI Taxonomy" id="6661"/>
    <lineage>
        <taxon>Eukaryota</taxon>
        <taxon>Metazoa</taxon>
        <taxon>Ecdysozoa</taxon>
        <taxon>Arthropoda</taxon>
        <taxon>Crustacea</taxon>
        <taxon>Branchiopoda</taxon>
        <taxon>Anostraca</taxon>
        <taxon>Artemiidae</taxon>
        <taxon>Artemia</taxon>
    </lineage>
</organism>
<dbReference type="SUPFAM" id="SSF46785">
    <property type="entry name" value="Winged helix' DNA-binding domain"/>
    <property type="match status" value="1"/>
</dbReference>
<keyword evidence="4" id="KW-0805">Transcription regulation</keyword>
<keyword evidence="7" id="KW-0539">Nucleus</keyword>
<dbReference type="GO" id="GO:0008270">
    <property type="term" value="F:zinc ion binding"/>
    <property type="evidence" value="ECO:0007669"/>
    <property type="project" value="UniProtKB-KW"/>
</dbReference>
<dbReference type="InterPro" id="IPR036236">
    <property type="entry name" value="Znf_C2H2_sf"/>
</dbReference>
<dbReference type="Gene3D" id="1.10.10.10">
    <property type="entry name" value="Winged helix-like DNA-binding domain superfamily/Winged helix DNA-binding domain"/>
    <property type="match status" value="1"/>
</dbReference>
<evidence type="ECO:0000256" key="11">
    <source>
        <dbReference type="SAM" id="MobiDB-lite"/>
    </source>
</evidence>
<dbReference type="EMBL" id="JAVRJZ010000015">
    <property type="protein sequence ID" value="KAK2712223.1"/>
    <property type="molecule type" value="Genomic_DNA"/>
</dbReference>
<dbReference type="GO" id="GO:0005634">
    <property type="term" value="C:nucleus"/>
    <property type="evidence" value="ECO:0007669"/>
    <property type="project" value="UniProtKB-SubCell"/>
</dbReference>
<dbReference type="Gene3D" id="3.30.160.60">
    <property type="entry name" value="Classic Zinc Finger"/>
    <property type="match status" value="2"/>
</dbReference>
<dbReference type="AlphaFoldDB" id="A0AA88HJ26"/>
<evidence type="ECO:0000256" key="3">
    <source>
        <dbReference type="ARBA" id="ARBA00022782"/>
    </source>
</evidence>
<dbReference type="PROSITE" id="PS00028">
    <property type="entry name" value="ZINC_FINGER_C2H2_1"/>
    <property type="match status" value="2"/>
</dbReference>
<dbReference type="Gene3D" id="3.30.360.10">
    <property type="entry name" value="Dihydrodipicolinate Reductase, domain 2"/>
    <property type="match status" value="1"/>
</dbReference>
<evidence type="ECO:0000256" key="10">
    <source>
        <dbReference type="PROSITE-ProRule" id="PRU00042"/>
    </source>
</evidence>
<dbReference type="Pfam" id="PF02257">
    <property type="entry name" value="RFX_DNA_binding"/>
    <property type="match status" value="1"/>
</dbReference>
<keyword evidence="10" id="KW-0479">Metal-binding</keyword>
<dbReference type="InterPro" id="IPR039779">
    <property type="entry name" value="RFX-like"/>
</dbReference>
<evidence type="ECO:0000313" key="14">
    <source>
        <dbReference type="EMBL" id="KAK2712223.1"/>
    </source>
</evidence>
<evidence type="ECO:0000256" key="8">
    <source>
        <dbReference type="ARBA" id="ARBA00072476"/>
    </source>
</evidence>
<accession>A0AA88HJ26</accession>
<dbReference type="Proteomes" id="UP001187531">
    <property type="component" value="Unassembled WGS sequence"/>
</dbReference>
<dbReference type="SMART" id="SM00355">
    <property type="entry name" value="ZnF_C2H2"/>
    <property type="match status" value="3"/>
</dbReference>
<evidence type="ECO:0000259" key="13">
    <source>
        <dbReference type="PROSITE" id="PS51526"/>
    </source>
</evidence>
<comment type="subcellular location">
    <subcellularLocation>
        <location evidence="1">Nucleus</location>
    </subcellularLocation>
</comment>
<keyword evidence="2" id="KW-0217">Developmental protein</keyword>
<evidence type="ECO:0000256" key="2">
    <source>
        <dbReference type="ARBA" id="ARBA00022473"/>
    </source>
</evidence>
<keyword evidence="10" id="KW-0862">Zinc</keyword>
<dbReference type="PROSITE" id="PS50157">
    <property type="entry name" value="ZINC_FINGER_C2H2_2"/>
    <property type="match status" value="2"/>
</dbReference>
<gene>
    <name evidence="14" type="ORF">QYM36_011045</name>
</gene>
<proteinExistence type="predicted"/>
<dbReference type="InterPro" id="IPR020829">
    <property type="entry name" value="GlycerAld_3-P_DH_cat"/>
</dbReference>